<reference evidence="2 3" key="1">
    <citation type="submission" date="2015-11" db="EMBL/GenBank/DDBJ databases">
        <title>Expanding the genomic diversity of Burkholderia species for the development of highly accurate diagnostics.</title>
        <authorList>
            <person name="Sahl J."/>
            <person name="Keim P."/>
            <person name="Wagner D."/>
        </authorList>
    </citation>
    <scope>NUCLEOTIDE SEQUENCE [LARGE SCALE GENOMIC DNA]</scope>
    <source>
        <strain evidence="2 3">MSMB368WGS</strain>
    </source>
</reference>
<evidence type="ECO:0000313" key="3">
    <source>
        <dbReference type="Proteomes" id="UP000062912"/>
    </source>
</evidence>
<comment type="caution">
    <text evidence="2">The sequence shown here is derived from an EMBL/GenBank/DDBJ whole genome shotgun (WGS) entry which is preliminary data.</text>
</comment>
<protein>
    <submittedName>
        <fullName evidence="2">Uncharacterized protein</fullName>
    </submittedName>
</protein>
<keyword evidence="1" id="KW-0812">Transmembrane</keyword>
<evidence type="ECO:0000313" key="2">
    <source>
        <dbReference type="EMBL" id="KWF24979.1"/>
    </source>
</evidence>
<feature type="transmembrane region" description="Helical" evidence="1">
    <location>
        <begin position="7"/>
        <end position="29"/>
    </location>
</feature>
<sequence>MFFIFSFVVSISTVAIIKIVIICMAEFFYRGKYEWGYEDVRFVLIRGSLMALAFCVLGLWKYVGVKMHLRG</sequence>
<keyword evidence="1" id="KW-0472">Membrane</keyword>
<evidence type="ECO:0000256" key="1">
    <source>
        <dbReference type="SAM" id="Phobius"/>
    </source>
</evidence>
<dbReference type="AlphaFoldDB" id="A0A132ED79"/>
<accession>A0A132ED79</accession>
<dbReference type="EMBL" id="LPJR01000052">
    <property type="protein sequence ID" value="KWF24979.1"/>
    <property type="molecule type" value="Genomic_DNA"/>
</dbReference>
<gene>
    <name evidence="2" type="ORF">WT56_22065</name>
</gene>
<keyword evidence="1" id="KW-1133">Transmembrane helix</keyword>
<organism evidence="2 3">
    <name type="scientific">Burkholderia pseudomultivorans</name>
    <dbReference type="NCBI Taxonomy" id="1207504"/>
    <lineage>
        <taxon>Bacteria</taxon>
        <taxon>Pseudomonadati</taxon>
        <taxon>Pseudomonadota</taxon>
        <taxon>Betaproteobacteria</taxon>
        <taxon>Burkholderiales</taxon>
        <taxon>Burkholderiaceae</taxon>
        <taxon>Burkholderia</taxon>
        <taxon>Burkholderia cepacia complex</taxon>
    </lineage>
</organism>
<proteinExistence type="predicted"/>
<dbReference type="Proteomes" id="UP000062912">
    <property type="component" value="Unassembled WGS sequence"/>
</dbReference>
<name>A0A132ED79_9BURK</name>
<feature type="transmembrane region" description="Helical" evidence="1">
    <location>
        <begin position="41"/>
        <end position="60"/>
    </location>
</feature>